<dbReference type="RefSeq" id="WP_182688514.1">
    <property type="nucleotide sequence ID" value="NZ_JACHTF010000018.1"/>
</dbReference>
<keyword evidence="2" id="KW-1185">Reference proteome</keyword>
<gene>
    <name evidence="1" type="ORF">H4F98_14280</name>
</gene>
<dbReference type="Proteomes" id="UP000523196">
    <property type="component" value="Unassembled WGS sequence"/>
</dbReference>
<evidence type="ECO:0000313" key="2">
    <source>
        <dbReference type="Proteomes" id="UP000523196"/>
    </source>
</evidence>
<name>A0A7W3Y729_9GAMM</name>
<sequence length="148" mass="16706">MQPSASARFQGRFFLLLAAAVLVLGGCASSLGPVNDSLQKRQYAWAGAIRWGDFEGAFGLVEPGLREQQPLTELELERYAQLQVSSYREIASTADLKGGYAARDIEIGVINRHTMAERTAQYREEWRYDAEARQWWLTSGMPDFWKGQ</sequence>
<dbReference type="AlphaFoldDB" id="A0A7W3Y729"/>
<comment type="caution">
    <text evidence="1">The sequence shown here is derived from an EMBL/GenBank/DDBJ whole genome shotgun (WGS) entry which is preliminary data.</text>
</comment>
<accession>A0A7W3Y729</accession>
<organism evidence="1 2">
    <name type="scientific">Marilutibacter spongiae</name>
    <dbReference type="NCBI Taxonomy" id="2025720"/>
    <lineage>
        <taxon>Bacteria</taxon>
        <taxon>Pseudomonadati</taxon>
        <taxon>Pseudomonadota</taxon>
        <taxon>Gammaproteobacteria</taxon>
        <taxon>Lysobacterales</taxon>
        <taxon>Lysobacteraceae</taxon>
        <taxon>Marilutibacter</taxon>
    </lineage>
</organism>
<evidence type="ECO:0000313" key="1">
    <source>
        <dbReference type="EMBL" id="MBB1061739.1"/>
    </source>
</evidence>
<proteinExistence type="predicted"/>
<reference evidence="1 2" key="1">
    <citation type="submission" date="2020-08" db="EMBL/GenBank/DDBJ databases">
        <authorList>
            <person name="Xu S."/>
            <person name="Li A."/>
        </authorList>
    </citation>
    <scope>NUCLEOTIDE SEQUENCE [LARGE SCALE GENOMIC DNA]</scope>
    <source>
        <strain evidence="1 2">119BY6-57</strain>
    </source>
</reference>
<protein>
    <submittedName>
        <fullName evidence="1">Uncharacterized protein</fullName>
    </submittedName>
</protein>
<dbReference type="EMBL" id="JACHTF010000018">
    <property type="protein sequence ID" value="MBB1061739.1"/>
    <property type="molecule type" value="Genomic_DNA"/>
</dbReference>